<dbReference type="PRINTS" id="PR00702">
    <property type="entry name" value="ACRIFLAVINRP"/>
</dbReference>
<keyword evidence="4" id="KW-1003">Cell membrane</keyword>
<dbReference type="Proteomes" id="UP000001695">
    <property type="component" value="Chromosome"/>
</dbReference>
<accession>B2IHM9</accession>
<dbReference type="EMBL" id="CP001016">
    <property type="protein sequence ID" value="ACB94550.1"/>
    <property type="molecule type" value="Genomic_DNA"/>
</dbReference>
<dbReference type="Gene3D" id="3.30.70.1430">
    <property type="entry name" value="Multidrug efflux transporter AcrB pore domain"/>
    <property type="match status" value="2"/>
</dbReference>
<feature type="transmembrane region" description="Helical" evidence="9">
    <location>
        <begin position="12"/>
        <end position="32"/>
    </location>
</feature>
<dbReference type="Gene3D" id="3.30.70.1440">
    <property type="entry name" value="Multidrug efflux transporter AcrB pore domain"/>
    <property type="match status" value="1"/>
</dbReference>
<reference evidence="11 12" key="2">
    <citation type="journal article" date="2010" name="J. Bacteriol.">
        <title>Complete genome sequence of Beijerinckia indica subsp. indica.</title>
        <authorList>
            <person name="Tamas I."/>
            <person name="Dedysh S.N."/>
            <person name="Liesack W."/>
            <person name="Stott M.B."/>
            <person name="Alam M."/>
            <person name="Murrell J.C."/>
            <person name="Dunfield P.F."/>
        </authorList>
    </citation>
    <scope>NUCLEOTIDE SEQUENCE [LARGE SCALE GENOMIC DNA]</scope>
    <source>
        <strain evidence="12">ATCC 9039 / DSM 1715 / NCIMB 8712</strain>
    </source>
</reference>
<name>B2IHM9_BEII9</name>
<evidence type="ECO:0000256" key="4">
    <source>
        <dbReference type="ARBA" id="ARBA00022475"/>
    </source>
</evidence>
<feature type="transmembrane region" description="Helical" evidence="9">
    <location>
        <begin position="440"/>
        <end position="460"/>
    </location>
</feature>
<dbReference type="STRING" id="395963.Bind_0901"/>
<gene>
    <name evidence="11" type="ordered locus">Bind_0901</name>
</gene>
<dbReference type="OrthoDB" id="9807350at2"/>
<protein>
    <recommendedName>
        <fullName evidence="9">Efflux pump membrane transporter</fullName>
    </recommendedName>
</protein>
<feature type="transmembrane region" description="Helical" evidence="9">
    <location>
        <begin position="397"/>
        <end position="419"/>
    </location>
</feature>
<dbReference type="GO" id="GO:0009636">
    <property type="term" value="P:response to toxic substance"/>
    <property type="evidence" value="ECO:0007669"/>
    <property type="project" value="UniProtKB-ARBA"/>
</dbReference>
<dbReference type="PROSITE" id="PS50156">
    <property type="entry name" value="SSD"/>
    <property type="match status" value="1"/>
</dbReference>
<evidence type="ECO:0000256" key="6">
    <source>
        <dbReference type="ARBA" id="ARBA00022692"/>
    </source>
</evidence>
<keyword evidence="3 9" id="KW-0813">Transport</keyword>
<sequence>MRLSHFFIDRPIFATVLSLFITIIGLGAYFTLPVAEYPEIVPPTVQITATYPGASADVVSRTVATPLEQQINGVENMLYMSSQATGDGKLVITITFKIGTNLDTAQVLTQNRVSIALPRLPQEVQRLGVTVRKTTPDILILVHLFSPDGSRDQLYMSNYATLHVRDVLSRLEGIGDVQVFGSRDYSMRIWLDPDKVAAYGLTAGEVVSALQAQNVQVSAGILNQPPLPSAAAFQLNVQTLGRLTKPEEFAEIIIKSDEQGRLTRVKDVGRVEVGAQDYGANGFLDGRNAVPIPVYQQPGSNALETANRVRATMDELARDFPPGLAYDVVYDPTRFIEQSVHEVLHTIIEAIALVVVVVILFLQTWRASIIPIVAIPISLIGTFAILAALGFSLNNLSLFGLVLAVGIVVDDAIVVVENVERNLQKGLSPREAAHLTMDEVGGALIAIALTLCAVFIPSAFISGISGAFFRQFAVTIAASTIISCLVSLTLSPALCALLLRPHTQEHDHHAKGFGPARLIQGFFNLFNRGFDWLSNTYGRATSRLIRLSAMVLIVYAGLIGLTGWQFSRAPTGFVPEQDQGYLINILQLPPGASLDRTEAVLRQATDLILATPGVAHVVPFSALDATTFTNASNAGTIFAVLDPFEERHAKGQTGVAILAELRQKLAAVQDAFILSIAPPPVQGIGTAGGFKLMVQDRQGLGSAALEAAAQDLVAAANQSPAFAGVFTLFNTRTPSVYADIDRAKAQKVGVTPERVFEALQVYLGSAYINDFNYLGRTYEVIAQADGRFRRDIDDIARLRTRNAQGAMVPIGTVATFKPQTAPYRVPRYNLFPNAEIMGAAAPGVSTGTALATIERLAQEHLPAGFGYEWTEIAYQQKVAGTSTLLIFGASILFVFLVLAAQYESWKLPLSVILIVPMCLLAAVTGLMMRGMAIDILAQIGFVVLVGLAAKNAILIVEFAKQAEDDGATTKDAAVQAARTRLRPILMTSLAFILGVLPLVMASGAGAEMRQSLGTAVFFGMLGVTFFGLIFTPIFYVAARRLSSPFGHGKARQEAVASASAAE</sequence>
<dbReference type="Pfam" id="PF00873">
    <property type="entry name" value="ACR_tran"/>
    <property type="match status" value="1"/>
</dbReference>
<dbReference type="PANTHER" id="PTHR32063:SF11">
    <property type="entry name" value="CATION OR DRUG EFFLUX SYSTEM PROTEIN"/>
    <property type="match status" value="1"/>
</dbReference>
<feature type="transmembrane region" description="Helical" evidence="9">
    <location>
        <begin position="1016"/>
        <end position="1038"/>
    </location>
</feature>
<evidence type="ECO:0000256" key="5">
    <source>
        <dbReference type="ARBA" id="ARBA00022519"/>
    </source>
</evidence>
<keyword evidence="7 9" id="KW-1133">Transmembrane helix</keyword>
<feature type="transmembrane region" description="Helical" evidence="9">
    <location>
        <begin position="472"/>
        <end position="499"/>
    </location>
</feature>
<feature type="transmembrane region" description="Helical" evidence="9">
    <location>
        <begin position="369"/>
        <end position="391"/>
    </location>
</feature>
<feature type="domain" description="SSD" evidence="10">
    <location>
        <begin position="368"/>
        <end position="497"/>
    </location>
</feature>
<feature type="transmembrane region" description="Helical" evidence="9">
    <location>
        <begin position="343"/>
        <end position="362"/>
    </location>
</feature>
<dbReference type="InterPro" id="IPR027463">
    <property type="entry name" value="AcrB_DN_DC_subdom"/>
</dbReference>
<evidence type="ECO:0000256" key="3">
    <source>
        <dbReference type="ARBA" id="ARBA00022448"/>
    </source>
</evidence>
<comment type="similarity">
    <text evidence="2 9">Belongs to the resistance-nodulation-cell division (RND) (TC 2.A.6) family.</text>
</comment>
<keyword evidence="6 9" id="KW-0812">Transmembrane</keyword>
<dbReference type="RefSeq" id="WP_012383907.1">
    <property type="nucleotide sequence ID" value="NC_010581.1"/>
</dbReference>
<evidence type="ECO:0000313" key="11">
    <source>
        <dbReference type="EMBL" id="ACB94550.1"/>
    </source>
</evidence>
<feature type="transmembrane region" description="Helical" evidence="9">
    <location>
        <begin position="984"/>
        <end position="1004"/>
    </location>
</feature>
<reference evidence="12" key="1">
    <citation type="submission" date="2008-03" db="EMBL/GenBank/DDBJ databases">
        <title>Complete sequence of chromosome of Beijerinckia indica subsp. indica ATCC 9039.</title>
        <authorList>
            <consortium name="US DOE Joint Genome Institute"/>
            <person name="Copeland A."/>
            <person name="Lucas S."/>
            <person name="Lapidus A."/>
            <person name="Glavina del Rio T."/>
            <person name="Dalin E."/>
            <person name="Tice H."/>
            <person name="Bruce D."/>
            <person name="Goodwin L."/>
            <person name="Pitluck S."/>
            <person name="LaButti K."/>
            <person name="Schmutz J."/>
            <person name="Larimer F."/>
            <person name="Land M."/>
            <person name="Hauser L."/>
            <person name="Kyrpides N."/>
            <person name="Mikhailova N."/>
            <person name="Dunfield P.F."/>
            <person name="Dedysh S.N."/>
            <person name="Liesack W."/>
            <person name="Saw J.H."/>
            <person name="Alam M."/>
            <person name="Chen Y."/>
            <person name="Murrell J.C."/>
            <person name="Richardson P."/>
        </authorList>
    </citation>
    <scope>NUCLEOTIDE SEQUENCE [LARGE SCALE GENOMIC DNA]</scope>
    <source>
        <strain evidence="12">ATCC 9039 / DSM 1715 / NCIMB 8712</strain>
    </source>
</reference>
<evidence type="ECO:0000256" key="7">
    <source>
        <dbReference type="ARBA" id="ARBA00022989"/>
    </source>
</evidence>
<dbReference type="InterPro" id="IPR001036">
    <property type="entry name" value="Acrflvin-R"/>
</dbReference>
<dbReference type="GO" id="GO:0042910">
    <property type="term" value="F:xenobiotic transmembrane transporter activity"/>
    <property type="evidence" value="ECO:0007669"/>
    <property type="project" value="TreeGrafter"/>
</dbReference>
<evidence type="ECO:0000256" key="2">
    <source>
        <dbReference type="ARBA" id="ARBA00010942"/>
    </source>
</evidence>
<evidence type="ECO:0000259" key="10">
    <source>
        <dbReference type="PROSITE" id="PS50156"/>
    </source>
</evidence>
<evidence type="ECO:0000256" key="9">
    <source>
        <dbReference type="RuleBase" id="RU364070"/>
    </source>
</evidence>
<evidence type="ECO:0000256" key="8">
    <source>
        <dbReference type="ARBA" id="ARBA00023136"/>
    </source>
</evidence>
<dbReference type="GO" id="GO:0005886">
    <property type="term" value="C:plasma membrane"/>
    <property type="evidence" value="ECO:0007669"/>
    <property type="project" value="UniProtKB-SubCell"/>
</dbReference>
<dbReference type="AlphaFoldDB" id="B2IHM9"/>
<dbReference type="eggNOG" id="COG0841">
    <property type="taxonomic scope" value="Bacteria"/>
</dbReference>
<dbReference type="InterPro" id="IPR000731">
    <property type="entry name" value="SSD"/>
</dbReference>
<dbReference type="Gene3D" id="3.30.70.1320">
    <property type="entry name" value="Multidrug efflux transporter AcrB pore domain like"/>
    <property type="match status" value="1"/>
</dbReference>
<dbReference type="GO" id="GO:0015562">
    <property type="term" value="F:efflux transmembrane transporter activity"/>
    <property type="evidence" value="ECO:0007669"/>
    <property type="project" value="InterPro"/>
</dbReference>
<dbReference type="SUPFAM" id="SSF82714">
    <property type="entry name" value="Multidrug efflux transporter AcrB TolC docking domain, DN and DC subdomains"/>
    <property type="match status" value="2"/>
</dbReference>
<evidence type="ECO:0000256" key="1">
    <source>
        <dbReference type="ARBA" id="ARBA00004429"/>
    </source>
</evidence>
<proteinExistence type="inferred from homology"/>
<feature type="transmembrane region" description="Helical" evidence="9">
    <location>
        <begin position="878"/>
        <end position="900"/>
    </location>
</feature>
<dbReference type="SUPFAM" id="SSF82693">
    <property type="entry name" value="Multidrug efflux transporter AcrB pore domain, PN1, PN2, PC1 and PC2 subdomains"/>
    <property type="match status" value="4"/>
</dbReference>
<feature type="transmembrane region" description="Helical" evidence="9">
    <location>
        <begin position="907"/>
        <end position="929"/>
    </location>
</feature>
<dbReference type="PANTHER" id="PTHR32063">
    <property type="match status" value="1"/>
</dbReference>
<feature type="transmembrane region" description="Helical" evidence="9">
    <location>
        <begin position="935"/>
        <end position="956"/>
    </location>
</feature>
<keyword evidence="5 9" id="KW-0997">Cell inner membrane</keyword>
<keyword evidence="8 9" id="KW-0472">Membrane</keyword>
<feature type="transmembrane region" description="Helical" evidence="9">
    <location>
        <begin position="544"/>
        <end position="566"/>
    </location>
</feature>
<dbReference type="Gene3D" id="3.30.2090.10">
    <property type="entry name" value="Multidrug efflux transporter AcrB TolC docking domain, DN and DC subdomains"/>
    <property type="match status" value="2"/>
</dbReference>
<dbReference type="HOGENOM" id="CLU_002755_1_1_5"/>
<dbReference type="FunFam" id="3.30.70.1430:FF:000001">
    <property type="entry name" value="Efflux pump membrane transporter"/>
    <property type="match status" value="1"/>
</dbReference>
<organism evidence="11 12">
    <name type="scientific">Beijerinckia indica subsp. indica (strain ATCC 9039 / DSM 1715 / NCIMB 8712)</name>
    <dbReference type="NCBI Taxonomy" id="395963"/>
    <lineage>
        <taxon>Bacteria</taxon>
        <taxon>Pseudomonadati</taxon>
        <taxon>Pseudomonadota</taxon>
        <taxon>Alphaproteobacteria</taxon>
        <taxon>Hyphomicrobiales</taxon>
        <taxon>Beijerinckiaceae</taxon>
        <taxon>Beijerinckia</taxon>
    </lineage>
</organism>
<keyword evidence="12" id="KW-1185">Reference proteome</keyword>
<dbReference type="FunFam" id="1.20.1640.10:FF:000001">
    <property type="entry name" value="Efflux pump membrane transporter"/>
    <property type="match status" value="1"/>
</dbReference>
<dbReference type="Gene3D" id="1.20.1640.10">
    <property type="entry name" value="Multidrug efflux transporter AcrB transmembrane domain"/>
    <property type="match status" value="2"/>
</dbReference>
<comment type="subcellular location">
    <subcellularLocation>
        <location evidence="1 9">Cell inner membrane</location>
        <topology evidence="1 9">Multi-pass membrane protein</topology>
    </subcellularLocation>
</comment>
<dbReference type="SUPFAM" id="SSF82866">
    <property type="entry name" value="Multidrug efflux transporter AcrB transmembrane domain"/>
    <property type="match status" value="2"/>
</dbReference>
<dbReference type="InterPro" id="IPR004764">
    <property type="entry name" value="MdtF-like"/>
</dbReference>
<dbReference type="NCBIfam" id="TIGR00915">
    <property type="entry name" value="2A0602"/>
    <property type="match status" value="1"/>
</dbReference>
<evidence type="ECO:0000313" key="12">
    <source>
        <dbReference type="Proteomes" id="UP000001695"/>
    </source>
</evidence>
<dbReference type="NCBIfam" id="NF000282">
    <property type="entry name" value="RND_permease_1"/>
    <property type="match status" value="1"/>
</dbReference>
<dbReference type="KEGG" id="bid:Bind_0901"/>